<accession>A0A376BT95</accession>
<protein>
    <submittedName>
        <fullName evidence="1">Mu-like prophage protein gp36</fullName>
    </submittedName>
</protein>
<proteinExistence type="predicted"/>
<dbReference type="RefSeq" id="WP_034291827.1">
    <property type="nucleotide sequence ID" value="NZ_CP091519.2"/>
</dbReference>
<reference evidence="1 2" key="1">
    <citation type="submission" date="2018-06" db="EMBL/GenBank/DDBJ databases">
        <authorList>
            <consortium name="Pathogen Informatics"/>
            <person name="Doyle S."/>
        </authorList>
    </citation>
    <scope>NUCLEOTIDE SEQUENCE [LARGE SCALE GENOMIC DNA]</scope>
    <source>
        <strain evidence="1 2">NCTC10283</strain>
    </source>
</reference>
<evidence type="ECO:0000313" key="2">
    <source>
        <dbReference type="Proteomes" id="UP000254209"/>
    </source>
</evidence>
<dbReference type="AlphaFoldDB" id="A0A376BT95"/>
<evidence type="ECO:0000313" key="1">
    <source>
        <dbReference type="EMBL" id="SSY80129.1"/>
    </source>
</evidence>
<organism evidence="1 2">
    <name type="scientific">Alysiella crassa</name>
    <dbReference type="NCBI Taxonomy" id="153491"/>
    <lineage>
        <taxon>Bacteria</taxon>
        <taxon>Pseudomonadati</taxon>
        <taxon>Pseudomonadota</taxon>
        <taxon>Betaproteobacteria</taxon>
        <taxon>Neisseriales</taxon>
        <taxon>Neisseriaceae</taxon>
        <taxon>Alysiella</taxon>
    </lineage>
</organism>
<dbReference type="InterPro" id="IPR009752">
    <property type="entry name" value="Phage_Mu_GpJ"/>
</dbReference>
<sequence>MYISRSDLEKAISRAELVQLTQDDISNYNATEPDWTIVDMAIAEACELADGYLMGRYTVPLEPVPSLIGTICRTLARHWLHSRRINTAEFPKPLQAAYDNAIKLLEQIRDGKVHIGVKSLEAEKAATERWQSERGAYHVRAGVKHDWSDYP</sequence>
<dbReference type="Proteomes" id="UP000254209">
    <property type="component" value="Unassembled WGS sequence"/>
</dbReference>
<dbReference type="OrthoDB" id="9812088at2"/>
<dbReference type="EMBL" id="UFSO01000003">
    <property type="protein sequence ID" value="SSY80129.1"/>
    <property type="molecule type" value="Genomic_DNA"/>
</dbReference>
<dbReference type="Pfam" id="PF07030">
    <property type="entry name" value="Phage_Mu_Gp36"/>
    <property type="match status" value="1"/>
</dbReference>
<dbReference type="STRING" id="1120980.GCA_000745955_00796"/>
<gene>
    <name evidence="1" type="ORF">NCTC10283_01683</name>
</gene>
<name>A0A376BT95_9NEIS</name>
<keyword evidence="2" id="KW-1185">Reference proteome</keyword>